<feature type="transmembrane region" description="Helical" evidence="7">
    <location>
        <begin position="148"/>
        <end position="170"/>
    </location>
</feature>
<dbReference type="RefSeq" id="XP_008087017.1">
    <property type="nucleotide sequence ID" value="XM_008088826.1"/>
</dbReference>
<evidence type="ECO:0000256" key="2">
    <source>
        <dbReference type="ARBA" id="ARBA00005982"/>
    </source>
</evidence>
<dbReference type="Gene3D" id="1.20.1250.20">
    <property type="entry name" value="MFS general substrate transporter like domains"/>
    <property type="match status" value="1"/>
</dbReference>
<keyword evidence="9" id="KW-1185">Reference proteome</keyword>
<evidence type="ECO:0000256" key="3">
    <source>
        <dbReference type="ARBA" id="ARBA00022692"/>
    </source>
</evidence>
<dbReference type="InterPro" id="IPR036259">
    <property type="entry name" value="MFS_trans_sf"/>
</dbReference>
<feature type="transmembrane region" description="Helical" evidence="7">
    <location>
        <begin position="295"/>
        <end position="315"/>
    </location>
</feature>
<reference evidence="8 9" key="1">
    <citation type="journal article" date="2013" name="BMC Genomics">
        <title>Genomics-driven discovery of the pneumocandin biosynthetic gene cluster in the fungus Glarea lozoyensis.</title>
        <authorList>
            <person name="Chen L."/>
            <person name="Yue Q."/>
            <person name="Zhang X."/>
            <person name="Xiang M."/>
            <person name="Wang C."/>
            <person name="Li S."/>
            <person name="Che Y."/>
            <person name="Ortiz-Lopez F.J."/>
            <person name="Bills G.F."/>
            <person name="Liu X."/>
            <person name="An Z."/>
        </authorList>
    </citation>
    <scope>NUCLEOTIDE SEQUENCE [LARGE SCALE GENOMIC DNA]</scope>
    <source>
        <strain evidence="9">ATCC 20868 / MF5171</strain>
    </source>
</reference>
<feature type="transmembrane region" description="Helical" evidence="7">
    <location>
        <begin position="527"/>
        <end position="550"/>
    </location>
</feature>
<evidence type="ECO:0000256" key="7">
    <source>
        <dbReference type="SAM" id="Phobius"/>
    </source>
</evidence>
<gene>
    <name evidence="8" type="ORF">GLAREA_01610</name>
</gene>
<proteinExistence type="inferred from homology"/>
<organism evidence="8 9">
    <name type="scientific">Glarea lozoyensis (strain ATCC 20868 / MF5171)</name>
    <dbReference type="NCBI Taxonomy" id="1116229"/>
    <lineage>
        <taxon>Eukaryota</taxon>
        <taxon>Fungi</taxon>
        <taxon>Dikarya</taxon>
        <taxon>Ascomycota</taxon>
        <taxon>Pezizomycotina</taxon>
        <taxon>Leotiomycetes</taxon>
        <taxon>Helotiales</taxon>
        <taxon>Helotiaceae</taxon>
        <taxon>Glarea</taxon>
    </lineage>
</organism>
<feature type="transmembrane region" description="Helical" evidence="7">
    <location>
        <begin position="182"/>
        <end position="202"/>
    </location>
</feature>
<dbReference type="eggNOG" id="KOG1237">
    <property type="taxonomic scope" value="Eukaryota"/>
</dbReference>
<keyword evidence="5 7" id="KW-0472">Membrane</keyword>
<evidence type="ECO:0000256" key="4">
    <source>
        <dbReference type="ARBA" id="ARBA00022989"/>
    </source>
</evidence>
<comment type="similarity">
    <text evidence="2">Belongs to the major facilitator superfamily. Proton-dependent oligopeptide transporter (POT/PTR) (TC 2.A.17) family.</text>
</comment>
<dbReference type="Proteomes" id="UP000016922">
    <property type="component" value="Unassembled WGS sequence"/>
</dbReference>
<feature type="transmembrane region" description="Helical" evidence="7">
    <location>
        <begin position="214"/>
        <end position="237"/>
    </location>
</feature>
<dbReference type="KEGG" id="glz:GLAREA_01610"/>
<dbReference type="InterPro" id="IPR000109">
    <property type="entry name" value="POT_fam"/>
</dbReference>
<comment type="subcellular location">
    <subcellularLocation>
        <location evidence="1">Membrane</location>
        <topology evidence="1">Multi-pass membrane protein</topology>
    </subcellularLocation>
</comment>
<evidence type="ECO:0000256" key="5">
    <source>
        <dbReference type="ARBA" id="ARBA00023136"/>
    </source>
</evidence>
<sequence length="638" mass="69060">MIPLTNFFIERRSTLAAVDFFDHRAITTMNNQTLPEAQQIVGSGAILATPEKGTLIHADSFNHPGAYTSGDDTPTDEELHTLRRVAGHVPITAYGLCVVEFAERASFIGVKQVFSNFVNRPLPVGGNGAGAPPRGTQQTAGALGKGTVVAAAVTSSFGFLTYALPMLGGWLADAKWGRFKTIAVGIAICGVAHVIMVVAAIPSVIQAGHAEGPFLLSLYILAFGAALFKPNISVVILDQNPHNRPVTQTLESGEKVVIDPEATTERMMLWFYLLINIGGFMGVPTSYLAKYVGFWSSFLVPGIIYFMLPALLWWLHPRLVLHKPGGSDLGNVIKVVGMCLKRNGFSKIGRTGFWEAAKPSVIAQSSNPVTVSWDDQFVRDTQRTFQACDALSVMLTTNGVPNDLIGNFNPLVIILGVPLFDYVLYPMLRKYKIHFGPIARMTTGMVICSIGSIGWAIITHYAYITGPCGDHASSLTCVDADGVSLVSPINIWWTAIPLSITALCEILVNVTAYGIAYSRAPKNMRGLVSAINCFMSAIQYAVNLATAPAISDPHIVWAFAGPSIVGMVSAIAFWFIFKDLDTEEYVVRNDDDHNLAVNTPSAKISDEESYHGASSKALDIGDDSKMRHRMSIQEERSV</sequence>
<dbReference type="EMBL" id="KE145371">
    <property type="protein sequence ID" value="EPE25698.1"/>
    <property type="molecule type" value="Genomic_DNA"/>
</dbReference>
<evidence type="ECO:0000313" key="8">
    <source>
        <dbReference type="EMBL" id="EPE25698.1"/>
    </source>
</evidence>
<dbReference type="GO" id="GO:0022857">
    <property type="term" value="F:transmembrane transporter activity"/>
    <property type="evidence" value="ECO:0007669"/>
    <property type="project" value="InterPro"/>
</dbReference>
<dbReference type="Pfam" id="PF00854">
    <property type="entry name" value="PTR2"/>
    <property type="match status" value="2"/>
</dbReference>
<protein>
    <submittedName>
        <fullName evidence="8">MFS general substrate transporter</fullName>
    </submittedName>
</protein>
<evidence type="ECO:0000313" key="9">
    <source>
        <dbReference type="Proteomes" id="UP000016922"/>
    </source>
</evidence>
<name>S3DGG6_GLAL2</name>
<keyword evidence="4 7" id="KW-1133">Transmembrane helix</keyword>
<evidence type="ECO:0000256" key="1">
    <source>
        <dbReference type="ARBA" id="ARBA00004141"/>
    </source>
</evidence>
<dbReference type="OMA" id="EKDIGYW"/>
<evidence type="ECO:0000256" key="6">
    <source>
        <dbReference type="SAM" id="MobiDB-lite"/>
    </source>
</evidence>
<feature type="transmembrane region" description="Helical" evidence="7">
    <location>
        <begin position="491"/>
        <end position="515"/>
    </location>
</feature>
<dbReference type="PANTHER" id="PTHR11654">
    <property type="entry name" value="OLIGOPEPTIDE TRANSPORTER-RELATED"/>
    <property type="match status" value="1"/>
</dbReference>
<dbReference type="OrthoDB" id="8904098at2759"/>
<dbReference type="SUPFAM" id="SSF103473">
    <property type="entry name" value="MFS general substrate transporter"/>
    <property type="match status" value="1"/>
</dbReference>
<keyword evidence="3 7" id="KW-0812">Transmembrane</keyword>
<dbReference type="GO" id="GO:0016020">
    <property type="term" value="C:membrane"/>
    <property type="evidence" value="ECO:0007669"/>
    <property type="project" value="UniProtKB-SubCell"/>
</dbReference>
<dbReference type="AlphaFoldDB" id="S3DGG6"/>
<dbReference type="HOGENOM" id="CLU_004790_4_3_1"/>
<accession>S3DGG6</accession>
<feature type="transmembrane region" description="Helical" evidence="7">
    <location>
        <begin position="445"/>
        <end position="464"/>
    </location>
</feature>
<feature type="transmembrane region" description="Helical" evidence="7">
    <location>
        <begin position="556"/>
        <end position="577"/>
    </location>
</feature>
<dbReference type="GeneID" id="19460668"/>
<feature type="transmembrane region" description="Helical" evidence="7">
    <location>
        <begin position="269"/>
        <end position="288"/>
    </location>
</feature>
<feature type="region of interest" description="Disordered" evidence="6">
    <location>
        <begin position="608"/>
        <end position="638"/>
    </location>
</feature>